<protein>
    <submittedName>
        <fullName evidence="4">Trypsin-like peptidase domain-containing protein</fullName>
    </submittedName>
</protein>
<dbReference type="SUPFAM" id="SSF50494">
    <property type="entry name" value="Trypsin-like serine proteases"/>
    <property type="match status" value="1"/>
</dbReference>
<feature type="domain" description="PDZ" evidence="3">
    <location>
        <begin position="273"/>
        <end position="364"/>
    </location>
</feature>
<sequence>MSDRLLFSAKLQGKLLGGPVMPAHASHCPNNSRYAPKFYGKVLLRLLQVAVFLAWGCGTTAFAQGQPSLAPMLERVLASVVSINVQASAGADSALEEDGTSDPTQTTGSGVIIDAGQGFVLTNYHVVANATKITIRLFTADTYDGEVVGSDPQTDLAVVRIRASGLTAMTLGDSGTLHVGDYVVAIGNPFGLGETATLGIVGALGRGGFGLEGYEDFIQTDASMNPGNSGGALVNLDGELVGINTAIMGPSDTNVGVGFSIPVNIARGVVKQLVTYGEVRRGQLGVAVQDNDRDFEQALAIRTSTGALVGEVVPGSPASRAGVRVADVIVGIDGAPVHTARELRTKVASYPPGATVTVSVFRPEGKFDLRATLAAESEPPPAPLPLTMEGDGLLSLVTLQVLDQASDAYGKVEGALVKSMSDRSRASIAGLEAGDVIVSVDRKPAKSPQAVVELTRRAKDLLLLGIYRDGHTRFIVIR</sequence>
<dbReference type="InterPro" id="IPR001940">
    <property type="entry name" value="Peptidase_S1C"/>
</dbReference>
<dbReference type="PROSITE" id="PS50106">
    <property type="entry name" value="PDZ"/>
    <property type="match status" value="2"/>
</dbReference>
<dbReference type="Gene3D" id="2.40.10.120">
    <property type="match status" value="1"/>
</dbReference>
<proteinExistence type="predicted"/>
<evidence type="ECO:0000313" key="4">
    <source>
        <dbReference type="EMBL" id="MBW9052328.1"/>
    </source>
</evidence>
<keyword evidence="5" id="KW-1185">Reference proteome</keyword>
<evidence type="ECO:0000259" key="3">
    <source>
        <dbReference type="PROSITE" id="PS50106"/>
    </source>
</evidence>
<dbReference type="PANTHER" id="PTHR43343">
    <property type="entry name" value="PEPTIDASE S12"/>
    <property type="match status" value="1"/>
</dbReference>
<dbReference type="InterPro" id="IPR001478">
    <property type="entry name" value="PDZ"/>
</dbReference>
<keyword evidence="2" id="KW-0378">Hydrolase</keyword>
<dbReference type="InterPro" id="IPR009003">
    <property type="entry name" value="Peptidase_S1_PA"/>
</dbReference>
<accession>A0ABS7GQV4</accession>
<dbReference type="Pfam" id="PF13365">
    <property type="entry name" value="Trypsin_2"/>
    <property type="match status" value="1"/>
</dbReference>
<dbReference type="SMART" id="SM00228">
    <property type="entry name" value="PDZ"/>
    <property type="match status" value="2"/>
</dbReference>
<evidence type="ECO:0000313" key="5">
    <source>
        <dbReference type="Proteomes" id="UP000717752"/>
    </source>
</evidence>
<keyword evidence="1" id="KW-0645">Protease</keyword>
<dbReference type="EMBL" id="JAEUAK010000003">
    <property type="protein sequence ID" value="MBW9052328.1"/>
    <property type="molecule type" value="Genomic_DNA"/>
</dbReference>
<gene>
    <name evidence="4" type="ORF">JNB85_07850</name>
</gene>
<organism evidence="4 5">
    <name type="scientific">Rhizobium mesosinicum</name>
    <dbReference type="NCBI Taxonomy" id="335017"/>
    <lineage>
        <taxon>Bacteria</taxon>
        <taxon>Pseudomonadati</taxon>
        <taxon>Pseudomonadota</taxon>
        <taxon>Alphaproteobacteria</taxon>
        <taxon>Hyphomicrobiales</taxon>
        <taxon>Rhizobiaceae</taxon>
        <taxon>Rhizobium/Agrobacterium group</taxon>
        <taxon>Rhizobium</taxon>
    </lineage>
</organism>
<name>A0ABS7GQV4_9HYPH</name>
<dbReference type="SUPFAM" id="SSF50156">
    <property type="entry name" value="PDZ domain-like"/>
    <property type="match status" value="2"/>
</dbReference>
<feature type="domain" description="PDZ" evidence="3">
    <location>
        <begin position="396"/>
        <end position="470"/>
    </location>
</feature>
<dbReference type="InterPro" id="IPR036034">
    <property type="entry name" value="PDZ_sf"/>
</dbReference>
<dbReference type="Pfam" id="PF13180">
    <property type="entry name" value="PDZ_2"/>
    <property type="match status" value="1"/>
</dbReference>
<dbReference type="Proteomes" id="UP000717752">
    <property type="component" value="Unassembled WGS sequence"/>
</dbReference>
<evidence type="ECO:0000256" key="1">
    <source>
        <dbReference type="ARBA" id="ARBA00022670"/>
    </source>
</evidence>
<comment type="caution">
    <text evidence="4">The sequence shown here is derived from an EMBL/GenBank/DDBJ whole genome shotgun (WGS) entry which is preliminary data.</text>
</comment>
<dbReference type="InterPro" id="IPR051201">
    <property type="entry name" value="Chloro_Bact_Ser_Proteases"/>
</dbReference>
<dbReference type="Gene3D" id="2.30.42.10">
    <property type="match status" value="2"/>
</dbReference>
<reference evidence="4 5" key="1">
    <citation type="journal article" date="2021" name="MBio">
        <title>Poor Competitiveness of Bradyrhizobium in Pigeon Pea Root Colonization in Indian Soils.</title>
        <authorList>
            <person name="Chalasani D."/>
            <person name="Basu A."/>
            <person name="Pullabhotla S.V.S.R.N."/>
            <person name="Jorrin B."/>
            <person name="Neal A.L."/>
            <person name="Poole P.S."/>
            <person name="Podile A.R."/>
            <person name="Tkacz A."/>
        </authorList>
    </citation>
    <scope>NUCLEOTIDE SEQUENCE [LARGE SCALE GENOMIC DNA]</scope>
    <source>
        <strain evidence="4 5">HU56</strain>
    </source>
</reference>
<dbReference type="PRINTS" id="PR00834">
    <property type="entry name" value="PROTEASES2C"/>
</dbReference>
<evidence type="ECO:0000256" key="2">
    <source>
        <dbReference type="ARBA" id="ARBA00022801"/>
    </source>
</evidence>
<dbReference type="PANTHER" id="PTHR43343:SF3">
    <property type="entry name" value="PROTEASE DO-LIKE 8, CHLOROPLASTIC"/>
    <property type="match status" value="1"/>
</dbReference>